<reference evidence="1 2" key="1">
    <citation type="submission" date="2016-12" db="EMBL/GenBank/DDBJ databases">
        <title>The genomes of Aspergillus section Nigri reveals drivers in fungal speciation.</title>
        <authorList>
            <consortium name="DOE Joint Genome Institute"/>
            <person name="Vesth T.C."/>
            <person name="Nybo J."/>
            <person name="Theobald S."/>
            <person name="Brandl J."/>
            <person name="Frisvad J.C."/>
            <person name="Nielsen K.F."/>
            <person name="Lyhne E.K."/>
            <person name="Kogle M.E."/>
            <person name="Kuo A."/>
            <person name="Riley R."/>
            <person name="Clum A."/>
            <person name="Nolan M."/>
            <person name="Lipzen A."/>
            <person name="Salamov A."/>
            <person name="Henrissat B."/>
            <person name="Wiebenga A."/>
            <person name="De Vries R.P."/>
            <person name="Grigoriev I.V."/>
            <person name="Mortensen U.H."/>
            <person name="Andersen M.R."/>
            <person name="Baker S.E."/>
        </authorList>
    </citation>
    <scope>NUCLEOTIDE SEQUENCE [LARGE SCALE GENOMIC DNA]</scope>
    <source>
        <strain evidence="1 2">IBT 23096</strain>
    </source>
</reference>
<organism evidence="1 2">
    <name type="scientific">Aspergillus steynii IBT 23096</name>
    <dbReference type="NCBI Taxonomy" id="1392250"/>
    <lineage>
        <taxon>Eukaryota</taxon>
        <taxon>Fungi</taxon>
        <taxon>Dikarya</taxon>
        <taxon>Ascomycota</taxon>
        <taxon>Pezizomycotina</taxon>
        <taxon>Eurotiomycetes</taxon>
        <taxon>Eurotiomycetidae</taxon>
        <taxon>Eurotiales</taxon>
        <taxon>Aspergillaceae</taxon>
        <taxon>Aspergillus</taxon>
        <taxon>Aspergillus subgen. Circumdati</taxon>
    </lineage>
</organism>
<keyword evidence="2" id="KW-1185">Reference proteome</keyword>
<protein>
    <submittedName>
        <fullName evidence="1">Uncharacterized protein</fullName>
    </submittedName>
</protein>
<accession>A0A2I2GI41</accession>
<dbReference type="RefSeq" id="XP_024707809.1">
    <property type="nucleotide sequence ID" value="XM_024852946.1"/>
</dbReference>
<dbReference type="Proteomes" id="UP000234275">
    <property type="component" value="Unassembled WGS sequence"/>
</dbReference>
<name>A0A2I2GI41_9EURO</name>
<evidence type="ECO:0000313" key="1">
    <source>
        <dbReference type="EMBL" id="PLB52507.1"/>
    </source>
</evidence>
<comment type="caution">
    <text evidence="1">The sequence shown here is derived from an EMBL/GenBank/DDBJ whole genome shotgun (WGS) entry which is preliminary data.</text>
</comment>
<dbReference type="GeneID" id="36560644"/>
<dbReference type="OrthoDB" id="4500198at2759"/>
<dbReference type="VEuPathDB" id="FungiDB:P170DRAFT_472397"/>
<dbReference type="EMBL" id="MSFO01000002">
    <property type="protein sequence ID" value="PLB52507.1"/>
    <property type="molecule type" value="Genomic_DNA"/>
</dbReference>
<gene>
    <name evidence="1" type="ORF">P170DRAFT_472397</name>
</gene>
<proteinExistence type="predicted"/>
<evidence type="ECO:0000313" key="2">
    <source>
        <dbReference type="Proteomes" id="UP000234275"/>
    </source>
</evidence>
<sequence length="199" mass="22616">MDDQLQGATLFKLEGSTMRIQDEDYRLDTLFSENICADLGERKAVFYGERISDQAPAAIKLKFQMDPRAFPGVRECPWIKSFATDIFRREVDALKATATVVGRHKLMADDTLVQGPHSDNPHGYIHVIVTQKMPGRPLNEYHNISAGEGSYVEEEVIRILNGIYACGWSIYEGGSDEVLYDRETMTVYEMRFYLCLCIS</sequence>
<dbReference type="AlphaFoldDB" id="A0A2I2GI41"/>